<evidence type="ECO:0000313" key="3">
    <source>
        <dbReference type="Proteomes" id="UP000011115"/>
    </source>
</evidence>
<reference evidence="2" key="2">
    <citation type="submission" date="2015-06" db="UniProtKB">
        <authorList>
            <consortium name="EnsemblPlants"/>
        </authorList>
    </citation>
    <scope>IDENTIFICATION</scope>
    <source>
        <strain evidence="2">DM1-3 516 R44</strain>
    </source>
</reference>
<evidence type="ECO:0000256" key="1">
    <source>
        <dbReference type="SAM" id="MobiDB-lite"/>
    </source>
</evidence>
<keyword evidence="3" id="KW-1185">Reference proteome</keyword>
<dbReference type="Proteomes" id="UP000011115">
    <property type="component" value="Unassembled WGS sequence"/>
</dbReference>
<accession>M1BUT3</accession>
<sequence>MLLIGAKFAEVVKVGETIEDGLKTGKISRVATLTEFSGLLKKKREDVSSISCTSDEKGQFKKSSPFKGYPRAPQNSYPICYTQSGYQIPPPSYQILPPNYQTPPTSYQIPPRVYQTPPPHCQNTHPHYQAPPVNCSNIQSSYQTPPLHYQNTPPSYRTPQYPNFQTQAPTHQNPPNYRQGPSHLGNNYNPPRPDLEKKPFRVFTPLIESRTQLFERLQSAGLIHTIDPKNINVNSKFYRSDLHCAYHLGSAGHNIEDCIDLKHKIQDLIDQKVVTLQTSTPNVNSNPMPNHGGLTINVIEVEEDLNVKKVIISANLEKLEKIVVSPTKREKSEFGIMTPHQAFALVPKEGQNKLKIDQAFSKSLPHSYKSFPMQNGLGEGIENLVKEGDIMLKEMIDTPIILDNEPKEQMPDWTSTLLLIPRSSW</sequence>
<organism evidence="2 3">
    <name type="scientific">Solanum tuberosum</name>
    <name type="common">Potato</name>
    <dbReference type="NCBI Taxonomy" id="4113"/>
    <lineage>
        <taxon>Eukaryota</taxon>
        <taxon>Viridiplantae</taxon>
        <taxon>Streptophyta</taxon>
        <taxon>Embryophyta</taxon>
        <taxon>Tracheophyta</taxon>
        <taxon>Spermatophyta</taxon>
        <taxon>Magnoliopsida</taxon>
        <taxon>eudicotyledons</taxon>
        <taxon>Gunneridae</taxon>
        <taxon>Pentapetalae</taxon>
        <taxon>asterids</taxon>
        <taxon>lamiids</taxon>
        <taxon>Solanales</taxon>
        <taxon>Solanaceae</taxon>
        <taxon>Solanoideae</taxon>
        <taxon>Solaneae</taxon>
        <taxon>Solanum</taxon>
    </lineage>
</organism>
<feature type="region of interest" description="Disordered" evidence="1">
    <location>
        <begin position="47"/>
        <end position="70"/>
    </location>
</feature>
<name>M1BUT3_SOLTU</name>
<proteinExistence type="predicted"/>
<dbReference type="PaxDb" id="4113-PGSC0003DMT400053315"/>
<dbReference type="PANTHER" id="PTHR32108:SF6">
    <property type="entry name" value="GAG-PRO"/>
    <property type="match status" value="1"/>
</dbReference>
<dbReference type="eggNOG" id="ENOG502SEYB">
    <property type="taxonomic scope" value="Eukaryota"/>
</dbReference>
<dbReference type="EnsemblPlants" id="PGSC0003DMT400053315">
    <property type="protein sequence ID" value="PGSC0003DMT400053315"/>
    <property type="gene ID" value="PGSC0003DMG400020692"/>
</dbReference>
<dbReference type="AlphaFoldDB" id="M1BUT3"/>
<dbReference type="InParanoid" id="M1BUT3"/>
<reference evidence="3" key="1">
    <citation type="journal article" date="2011" name="Nature">
        <title>Genome sequence and analysis of the tuber crop potato.</title>
        <authorList>
            <consortium name="The Potato Genome Sequencing Consortium"/>
        </authorList>
    </citation>
    <scope>NUCLEOTIDE SEQUENCE [LARGE SCALE GENOMIC DNA]</scope>
    <source>
        <strain evidence="3">cv. DM1-3 516 R44</strain>
    </source>
</reference>
<dbReference type="Gramene" id="PGSC0003DMT400053315">
    <property type="protein sequence ID" value="PGSC0003DMT400053315"/>
    <property type="gene ID" value="PGSC0003DMG400020692"/>
</dbReference>
<evidence type="ECO:0000313" key="2">
    <source>
        <dbReference type="EnsemblPlants" id="PGSC0003DMT400053315"/>
    </source>
</evidence>
<dbReference type="HOGENOM" id="CLU_053236_0_0_1"/>
<protein>
    <submittedName>
        <fullName evidence="2">Gag-pro</fullName>
    </submittedName>
</protein>
<dbReference type="PANTHER" id="PTHR32108">
    <property type="entry name" value="DNA-DIRECTED RNA POLYMERASE SUBUNIT ALPHA"/>
    <property type="match status" value="1"/>
</dbReference>